<keyword evidence="16" id="KW-1185">Reference proteome</keyword>
<dbReference type="Gene3D" id="1.50.10.10">
    <property type="match status" value="1"/>
</dbReference>
<dbReference type="GO" id="GO:0005783">
    <property type="term" value="C:endoplasmic reticulum"/>
    <property type="evidence" value="ECO:0007669"/>
    <property type="project" value="TreeGrafter"/>
</dbReference>
<reference evidence="16" key="2">
    <citation type="submission" date="2015-01" db="EMBL/GenBank/DDBJ databases">
        <title>Evolutionary Origins and Diversification of the Mycorrhizal Mutualists.</title>
        <authorList>
            <consortium name="DOE Joint Genome Institute"/>
            <consortium name="Mycorrhizal Genomics Consortium"/>
            <person name="Kohler A."/>
            <person name="Kuo A."/>
            <person name="Nagy L.G."/>
            <person name="Floudas D."/>
            <person name="Copeland A."/>
            <person name="Barry K.W."/>
            <person name="Cichocki N."/>
            <person name="Veneault-Fourrey C."/>
            <person name="LaButti K."/>
            <person name="Lindquist E.A."/>
            <person name="Lipzen A."/>
            <person name="Lundell T."/>
            <person name="Morin E."/>
            <person name="Murat C."/>
            <person name="Riley R."/>
            <person name="Ohm R."/>
            <person name="Sun H."/>
            <person name="Tunlid A."/>
            <person name="Henrissat B."/>
            <person name="Grigoriev I.V."/>
            <person name="Hibbett D.S."/>
            <person name="Martin F."/>
        </authorList>
    </citation>
    <scope>NUCLEOTIDE SEQUENCE [LARGE SCALE GENOMIC DNA]</scope>
    <source>
        <strain evidence="16">441</strain>
    </source>
</reference>
<dbReference type="Pfam" id="PF01532">
    <property type="entry name" value="Glyco_hydro_47"/>
    <property type="match status" value="1"/>
</dbReference>
<evidence type="ECO:0000256" key="5">
    <source>
        <dbReference type="ARBA" id="ARBA00022801"/>
    </source>
</evidence>
<comment type="cofactor">
    <cofactor evidence="1 11">
        <name>Ca(2+)</name>
        <dbReference type="ChEBI" id="CHEBI:29108"/>
    </cofactor>
</comment>
<evidence type="ECO:0000256" key="3">
    <source>
        <dbReference type="ARBA" id="ARBA00007658"/>
    </source>
</evidence>
<keyword evidence="14" id="KW-0812">Transmembrane</keyword>
<evidence type="ECO:0000256" key="1">
    <source>
        <dbReference type="ARBA" id="ARBA00001913"/>
    </source>
</evidence>
<feature type="active site" evidence="10">
    <location>
        <position position="290"/>
    </location>
</feature>
<comment type="similarity">
    <text evidence="3 13">Belongs to the glycosyl hydrolase 47 family.</text>
</comment>
<evidence type="ECO:0000256" key="10">
    <source>
        <dbReference type="PIRSR" id="PIRSR601382-1"/>
    </source>
</evidence>
<evidence type="ECO:0000256" key="4">
    <source>
        <dbReference type="ARBA" id="ARBA00022723"/>
    </source>
</evidence>
<dbReference type="InterPro" id="IPR036026">
    <property type="entry name" value="Seven-hairpin_glycosidases"/>
</dbReference>
<protein>
    <recommendedName>
        <fullName evidence="13">alpha-1,2-Mannosidase</fullName>
        <ecNumber evidence="13">3.2.1.-</ecNumber>
    </recommendedName>
</protein>
<feature type="transmembrane region" description="Helical" evidence="14">
    <location>
        <begin position="26"/>
        <end position="45"/>
    </location>
</feature>
<dbReference type="OrthoDB" id="8118055at2759"/>
<dbReference type="InterPro" id="IPR012341">
    <property type="entry name" value="6hp_glycosidase-like_sf"/>
</dbReference>
<evidence type="ECO:0000313" key="15">
    <source>
        <dbReference type="EMBL" id="KIK20136.1"/>
    </source>
</evidence>
<dbReference type="GO" id="GO:0005975">
    <property type="term" value="P:carbohydrate metabolic process"/>
    <property type="evidence" value="ECO:0007669"/>
    <property type="project" value="InterPro"/>
</dbReference>
<name>A0A0C9YTU4_9AGAM</name>
<feature type="active site" description="Proton donor" evidence="10">
    <location>
        <position position="436"/>
    </location>
</feature>
<gene>
    <name evidence="15" type="ORF">PISMIDRAFT_682528</name>
</gene>
<evidence type="ECO:0000256" key="8">
    <source>
        <dbReference type="ARBA" id="ARBA00047669"/>
    </source>
</evidence>
<dbReference type="GO" id="GO:0005509">
    <property type="term" value="F:calcium ion binding"/>
    <property type="evidence" value="ECO:0007669"/>
    <property type="project" value="InterPro"/>
</dbReference>
<dbReference type="PANTHER" id="PTHR11742:SF55">
    <property type="entry name" value="ENDOPLASMIC RETICULUM MANNOSYL-OLIGOSACCHARIDE 1,2-ALPHA-MANNOSIDASE"/>
    <property type="match status" value="1"/>
</dbReference>
<keyword evidence="13" id="KW-0326">Glycosidase</keyword>
<dbReference type="GO" id="GO:0004571">
    <property type="term" value="F:mannosyl-oligosaccharide 1,2-alpha-mannosidase activity"/>
    <property type="evidence" value="ECO:0007669"/>
    <property type="project" value="UniProtKB-EC"/>
</dbReference>
<keyword evidence="14" id="KW-1133">Transmembrane helix</keyword>
<dbReference type="Proteomes" id="UP000054018">
    <property type="component" value="Unassembled WGS sequence"/>
</dbReference>
<keyword evidence="5 13" id="KW-0378">Hydrolase</keyword>
<dbReference type="PANTHER" id="PTHR11742">
    <property type="entry name" value="MANNOSYL-OLIGOSACCHARIDE ALPHA-1,2-MANNOSIDASE-RELATED"/>
    <property type="match status" value="1"/>
</dbReference>
<accession>A0A0C9YTU4</accession>
<dbReference type="HOGENOM" id="CLU_003818_0_2_1"/>
<evidence type="ECO:0000256" key="6">
    <source>
        <dbReference type="ARBA" id="ARBA00022837"/>
    </source>
</evidence>
<dbReference type="SUPFAM" id="SSF48225">
    <property type="entry name" value="Seven-hairpin glycosidases"/>
    <property type="match status" value="1"/>
</dbReference>
<dbReference type="AlphaFoldDB" id="A0A0C9YTU4"/>
<dbReference type="STRING" id="765257.A0A0C9YTU4"/>
<dbReference type="InterPro" id="IPR050749">
    <property type="entry name" value="Glycosyl_Hydrolase_47"/>
</dbReference>
<feature type="active site" description="Proton donor" evidence="10">
    <location>
        <position position="160"/>
    </location>
</feature>
<dbReference type="PRINTS" id="PR00747">
    <property type="entry name" value="GLYHDRLASE47"/>
</dbReference>
<evidence type="ECO:0000256" key="12">
    <source>
        <dbReference type="PIRSR" id="PIRSR601382-3"/>
    </source>
</evidence>
<dbReference type="EC" id="3.2.1.-" evidence="13"/>
<feature type="disulfide bond" evidence="12">
    <location>
        <begin position="359"/>
        <end position="422"/>
    </location>
</feature>
<evidence type="ECO:0000313" key="16">
    <source>
        <dbReference type="Proteomes" id="UP000054018"/>
    </source>
</evidence>
<keyword evidence="7 12" id="KW-1015">Disulfide bond</keyword>
<dbReference type="EMBL" id="KN833771">
    <property type="protein sequence ID" value="KIK20136.1"/>
    <property type="molecule type" value="Genomic_DNA"/>
</dbReference>
<feature type="binding site" evidence="11">
    <location>
        <position position="595"/>
    </location>
    <ligand>
        <name>Ca(2+)</name>
        <dbReference type="ChEBI" id="CHEBI:29108"/>
    </ligand>
</feature>
<proteinExistence type="inferred from homology"/>
<dbReference type="GO" id="GO:0036503">
    <property type="term" value="P:ERAD pathway"/>
    <property type="evidence" value="ECO:0007669"/>
    <property type="project" value="UniProtKB-ARBA"/>
</dbReference>
<sequence length="625" mass="70987">MSVLSTVWGTFFPTNMPLSFHRRGISFRRILVVVTFSFVLCILYYSHSRRTQSATGFVPEEDVVIWPTEPPEIWAERAAQVKNAFLDAYHGYERYAFPHDELAPLSNASTNSFNRWGVTAVDSLDTMLLMGLKDEYERALPLIMNSNFSLPVNTAVPFFETVIRYLGGLLSAYALSNDSRLLTKADELGTKLSPAFNTESGFPVFGINTYEGVESGPPIGVLAEIASWQLEYSYLGKVTGKKEHVERAITITDLLNNANLTLSGGMYPTKWDLATGMPRDLHLSVGAAADSGHEYTLKQYLLTAQTDKENLEMYIRMTTHVINNLIFISPQRQLVYVTDMSTYKLEDTRVSHHFEHLSCFFPGLLALGVKMLPLDDLESLGIDVEELTRDLLPRDRRGYETLSEFSLADVHLWAAEAIAQTCYMTYADQPTGLGPEAVVMRAGGMFRTTLWMDAVRAWDRHGRQGSPPGVGDKLPWSEPPGLVSTRERDRATISRDYGVRNIAYYLRPEAVESFYMLWRVTGDVRWRYRGWHVFQAIEREAKTPSGYTCVDRVHMKVPVQLDLMPSYFLAETLKYLYLLFLDEDILPLDRWVFNTEAHPLPVFTWTPEELTTYGFAEEHLPSAML</sequence>
<dbReference type="GO" id="GO:0016020">
    <property type="term" value="C:membrane"/>
    <property type="evidence" value="ECO:0007669"/>
    <property type="project" value="InterPro"/>
</dbReference>
<evidence type="ECO:0000256" key="2">
    <source>
        <dbReference type="ARBA" id="ARBA00004922"/>
    </source>
</evidence>
<keyword evidence="14" id="KW-0472">Membrane</keyword>
<feature type="active site" evidence="10">
    <location>
        <position position="509"/>
    </location>
</feature>
<keyword evidence="4 11" id="KW-0479">Metal-binding</keyword>
<evidence type="ECO:0000256" key="11">
    <source>
        <dbReference type="PIRSR" id="PIRSR601382-2"/>
    </source>
</evidence>
<reference evidence="15 16" key="1">
    <citation type="submission" date="2014-04" db="EMBL/GenBank/DDBJ databases">
        <authorList>
            <consortium name="DOE Joint Genome Institute"/>
            <person name="Kuo A."/>
            <person name="Kohler A."/>
            <person name="Costa M.D."/>
            <person name="Nagy L.G."/>
            <person name="Floudas D."/>
            <person name="Copeland A."/>
            <person name="Barry K.W."/>
            <person name="Cichocki N."/>
            <person name="Veneault-Fourrey C."/>
            <person name="LaButti K."/>
            <person name="Lindquist E.A."/>
            <person name="Lipzen A."/>
            <person name="Lundell T."/>
            <person name="Morin E."/>
            <person name="Murat C."/>
            <person name="Sun H."/>
            <person name="Tunlid A."/>
            <person name="Henrissat B."/>
            <person name="Grigoriev I.V."/>
            <person name="Hibbett D.S."/>
            <person name="Martin F."/>
            <person name="Nordberg H.P."/>
            <person name="Cantor M.N."/>
            <person name="Hua S.X."/>
        </authorList>
    </citation>
    <scope>NUCLEOTIDE SEQUENCE [LARGE SCALE GENOMIC DNA]</scope>
    <source>
        <strain evidence="15 16">441</strain>
    </source>
</reference>
<comment type="pathway">
    <text evidence="2">Protein modification; protein glycosylation.</text>
</comment>
<evidence type="ECO:0000256" key="14">
    <source>
        <dbReference type="SAM" id="Phobius"/>
    </source>
</evidence>
<evidence type="ECO:0000256" key="13">
    <source>
        <dbReference type="RuleBase" id="RU361193"/>
    </source>
</evidence>
<comment type="catalytic activity">
    <reaction evidence="8">
        <text>N(4)-(alpha-D-Man-(1-&gt;2)-alpha-D-Man-(1-&gt;2)-alpha-D-Man-(1-&gt;3)-[alpha-D-Man-(1-&gt;3)-[alpha-D-Man-(1-&gt;2)-alpha-D-Man-(1-&gt;6)]-alpha-D-Man-(1-&gt;6)]-beta-D-Man-(1-&gt;4)-beta-D-GlcNAc-(1-&gt;4)-beta-D-GlcNAc)-L-asparaginyl-[protein] (N-glucan mannose isomer 8A1,2,3B1,3) + 3 H2O = N(4)-(alpha-D-Man-(1-&gt;3)-[alpha-D-Man-(1-&gt;3)-[alpha-D-Man-(1-&gt;6)]-alpha-D-Man-(1-&gt;6)]-beta-D-Man-(1-&gt;4)-beta-D-GlcNAc-(1-&gt;4)-beta-D-GlcNAc)-L-asparaginyl-[protein] (N-glucan mannose isomer 5A1,2) + 3 beta-D-mannose</text>
        <dbReference type="Rhea" id="RHEA:56028"/>
        <dbReference type="Rhea" id="RHEA-COMP:14358"/>
        <dbReference type="Rhea" id="RHEA-COMP:14367"/>
        <dbReference type="ChEBI" id="CHEBI:15377"/>
        <dbReference type="ChEBI" id="CHEBI:28563"/>
        <dbReference type="ChEBI" id="CHEBI:59087"/>
        <dbReference type="ChEBI" id="CHEBI:60628"/>
        <dbReference type="EC" id="3.2.1.113"/>
    </reaction>
</comment>
<organism evidence="15 16">
    <name type="scientific">Pisolithus microcarpus 441</name>
    <dbReference type="NCBI Taxonomy" id="765257"/>
    <lineage>
        <taxon>Eukaryota</taxon>
        <taxon>Fungi</taxon>
        <taxon>Dikarya</taxon>
        <taxon>Basidiomycota</taxon>
        <taxon>Agaricomycotina</taxon>
        <taxon>Agaricomycetes</taxon>
        <taxon>Agaricomycetidae</taxon>
        <taxon>Boletales</taxon>
        <taxon>Sclerodermatineae</taxon>
        <taxon>Pisolithaceae</taxon>
        <taxon>Pisolithus</taxon>
    </lineage>
</organism>
<dbReference type="InterPro" id="IPR001382">
    <property type="entry name" value="Glyco_hydro_47"/>
</dbReference>
<evidence type="ECO:0000256" key="9">
    <source>
        <dbReference type="ARBA" id="ARBA00048605"/>
    </source>
</evidence>
<comment type="catalytic activity">
    <reaction evidence="9">
        <text>N(4)-(alpha-D-Man-(1-&gt;2)-alpha-D-Man-(1-&gt;2)-alpha-D-Man-(1-&gt;3)-[alpha-D-Man-(1-&gt;2)-alpha-D-Man-(1-&gt;3)-[alpha-D-Man-(1-&gt;2)-alpha-D-Man-(1-&gt;6)]-alpha-D-Man-(1-&gt;6)]-beta-D-Man-(1-&gt;4)-beta-D-GlcNAc-(1-&gt;4)-beta-D-GlcNAc)-L-asparaginyl-[protein] (N-glucan mannose isomer 9A1,2,3B1,2,3) + 4 H2O = N(4)-(alpha-D-Man-(1-&gt;3)-[alpha-D-Man-(1-&gt;3)-[alpha-D-Man-(1-&gt;6)]-alpha-D-Man-(1-&gt;6)]-beta-D-Man-(1-&gt;4)-beta-D-GlcNAc-(1-&gt;4)-beta-D-GlcNAc)-L-asparaginyl-[protein] (N-glucan mannose isomer 5A1,2) + 4 beta-D-mannose</text>
        <dbReference type="Rhea" id="RHEA:56008"/>
        <dbReference type="Rhea" id="RHEA-COMP:14356"/>
        <dbReference type="Rhea" id="RHEA-COMP:14367"/>
        <dbReference type="ChEBI" id="CHEBI:15377"/>
        <dbReference type="ChEBI" id="CHEBI:28563"/>
        <dbReference type="ChEBI" id="CHEBI:59087"/>
        <dbReference type="ChEBI" id="CHEBI:139493"/>
        <dbReference type="EC" id="3.2.1.113"/>
    </reaction>
</comment>
<evidence type="ECO:0000256" key="7">
    <source>
        <dbReference type="ARBA" id="ARBA00023157"/>
    </source>
</evidence>
<keyword evidence="6 11" id="KW-0106">Calcium</keyword>